<dbReference type="GO" id="GO:0097745">
    <property type="term" value="P:mitochondrial tRNA 5'-end processing"/>
    <property type="evidence" value="ECO:0007669"/>
    <property type="project" value="TreeGrafter"/>
</dbReference>
<keyword evidence="5" id="KW-0819">tRNA processing</keyword>
<dbReference type="AlphaFoldDB" id="A0A6P3E323"/>
<evidence type="ECO:0000256" key="2">
    <source>
        <dbReference type="ARBA" id="ARBA00022603"/>
    </source>
</evidence>
<feature type="domain" description="SAM-dependent MTase TRM10-type" evidence="10">
    <location>
        <begin position="229"/>
        <end position="423"/>
    </location>
</feature>
<keyword evidence="8" id="KW-0496">Mitochondrion</keyword>
<dbReference type="PANTHER" id="PTHR13563">
    <property type="entry name" value="TRNA (GUANINE-9-) METHYLTRANSFERASE"/>
    <property type="match status" value="1"/>
</dbReference>
<dbReference type="Proteomes" id="UP000515180">
    <property type="component" value="Unplaced"/>
</dbReference>
<evidence type="ECO:0000256" key="9">
    <source>
        <dbReference type="ARBA" id="ARBA00029803"/>
    </source>
</evidence>
<evidence type="ECO:0000313" key="11">
    <source>
        <dbReference type="Proteomes" id="UP000515180"/>
    </source>
</evidence>
<name>A0A6P3E323_BOMIM</name>
<dbReference type="CDD" id="cd18102">
    <property type="entry name" value="Trm10_MRRP1"/>
    <property type="match status" value="1"/>
</dbReference>
<dbReference type="InterPro" id="IPR007356">
    <property type="entry name" value="tRNA_m1G_MeTrfase_euk"/>
</dbReference>
<dbReference type="InterPro" id="IPR038459">
    <property type="entry name" value="MT_TRM10-typ_sf"/>
</dbReference>
<dbReference type="GO" id="GO:0005654">
    <property type="term" value="C:nucleoplasm"/>
    <property type="evidence" value="ECO:0007669"/>
    <property type="project" value="TreeGrafter"/>
</dbReference>
<evidence type="ECO:0000259" key="10">
    <source>
        <dbReference type="PROSITE" id="PS51675"/>
    </source>
</evidence>
<dbReference type="PROSITE" id="PS51675">
    <property type="entry name" value="SAM_MT_TRM10"/>
    <property type="match status" value="1"/>
</dbReference>
<dbReference type="GO" id="GO:0032259">
    <property type="term" value="P:methylation"/>
    <property type="evidence" value="ECO:0007669"/>
    <property type="project" value="UniProtKB-KW"/>
</dbReference>
<dbReference type="InterPro" id="IPR028564">
    <property type="entry name" value="MT_TRM10-typ"/>
</dbReference>
<evidence type="ECO:0000256" key="6">
    <source>
        <dbReference type="ARBA" id="ARBA00022946"/>
    </source>
</evidence>
<dbReference type="KEGG" id="bim:100744627"/>
<dbReference type="PANTHER" id="PTHR13563:SF5">
    <property type="entry name" value="TRNA METHYLTRANSFERASE 10 HOMOLOG C"/>
    <property type="match status" value="1"/>
</dbReference>
<protein>
    <recommendedName>
        <fullName evidence="9">RNA (guanine-9-)-methyltransferase domain-containing protein 1</fullName>
    </recommendedName>
</protein>
<dbReference type="GeneID" id="100744627"/>
<dbReference type="GO" id="GO:0008168">
    <property type="term" value="F:methyltransferase activity"/>
    <property type="evidence" value="ECO:0007669"/>
    <property type="project" value="UniProtKB-KW"/>
</dbReference>
<organism evidence="11 12">
    <name type="scientific">Bombus impatiens</name>
    <name type="common">Bumblebee</name>
    <dbReference type="NCBI Taxonomy" id="132113"/>
    <lineage>
        <taxon>Eukaryota</taxon>
        <taxon>Metazoa</taxon>
        <taxon>Ecdysozoa</taxon>
        <taxon>Arthropoda</taxon>
        <taxon>Hexapoda</taxon>
        <taxon>Insecta</taxon>
        <taxon>Pterygota</taxon>
        <taxon>Neoptera</taxon>
        <taxon>Endopterygota</taxon>
        <taxon>Hymenoptera</taxon>
        <taxon>Apocrita</taxon>
        <taxon>Aculeata</taxon>
        <taxon>Apoidea</taxon>
        <taxon>Anthophila</taxon>
        <taxon>Apidae</taxon>
        <taxon>Bombus</taxon>
        <taxon>Pyrobombus</taxon>
    </lineage>
</organism>
<evidence type="ECO:0000256" key="1">
    <source>
        <dbReference type="ARBA" id="ARBA00004173"/>
    </source>
</evidence>
<dbReference type="GO" id="GO:0000049">
    <property type="term" value="F:tRNA binding"/>
    <property type="evidence" value="ECO:0007669"/>
    <property type="project" value="TreeGrafter"/>
</dbReference>
<dbReference type="CTD" id="37124"/>
<accession>A0A6P3E323</accession>
<dbReference type="OrthoDB" id="9976048at2759"/>
<keyword evidence="4" id="KW-0949">S-adenosyl-L-methionine</keyword>
<keyword evidence="6" id="KW-0809">Transit peptide</keyword>
<keyword evidence="7" id="KW-0175">Coiled coil</keyword>
<evidence type="ECO:0000256" key="7">
    <source>
        <dbReference type="ARBA" id="ARBA00023054"/>
    </source>
</evidence>
<keyword evidence="2" id="KW-0489">Methyltransferase</keyword>
<dbReference type="RefSeq" id="XP_003493727.3">
    <property type="nucleotide sequence ID" value="XM_003493679.4"/>
</dbReference>
<evidence type="ECO:0000256" key="5">
    <source>
        <dbReference type="ARBA" id="ARBA00022694"/>
    </source>
</evidence>
<reference evidence="12" key="1">
    <citation type="submission" date="2025-08" db="UniProtKB">
        <authorList>
            <consortium name="RefSeq"/>
        </authorList>
    </citation>
    <scope>IDENTIFICATION</scope>
</reference>
<keyword evidence="11" id="KW-1185">Reference proteome</keyword>
<dbReference type="InterPro" id="IPR025812">
    <property type="entry name" value="Trm10_C_MTase_dom"/>
</dbReference>
<dbReference type="Gene3D" id="3.40.1280.30">
    <property type="match status" value="1"/>
</dbReference>
<dbReference type="GO" id="GO:0005739">
    <property type="term" value="C:mitochondrion"/>
    <property type="evidence" value="ECO:0007669"/>
    <property type="project" value="UniProtKB-SubCell"/>
</dbReference>
<dbReference type="GO" id="GO:0070131">
    <property type="term" value="P:positive regulation of mitochondrial translation"/>
    <property type="evidence" value="ECO:0007669"/>
    <property type="project" value="TreeGrafter"/>
</dbReference>
<evidence type="ECO:0000256" key="8">
    <source>
        <dbReference type="ARBA" id="ARBA00023128"/>
    </source>
</evidence>
<comment type="subcellular location">
    <subcellularLocation>
        <location evidence="1">Mitochondrion</location>
    </subcellularLocation>
</comment>
<evidence type="ECO:0000256" key="3">
    <source>
        <dbReference type="ARBA" id="ARBA00022679"/>
    </source>
</evidence>
<evidence type="ECO:0000256" key="4">
    <source>
        <dbReference type="ARBA" id="ARBA00022691"/>
    </source>
</evidence>
<evidence type="ECO:0000313" key="12">
    <source>
        <dbReference type="RefSeq" id="XP_003493727.3"/>
    </source>
</evidence>
<proteinExistence type="predicted"/>
<gene>
    <name evidence="12" type="primary">LOC100744627</name>
</gene>
<sequence>MFYKSAASRTSLRSLDTRNKCVTYSKTYMMYISVVRTVCFMQSDNSVTQFSKMCHRLSSKFITIVNKFYSTVFIQPSHKFTVLQPKYPVRTHILITRSYSTQGPSQKVSQHYREQYAEELNSLLKDPKYKALYDKYELEIQYTKYETNRVPKNLTAFNWLYLLRTTTRNERRSYIEFLWKLDIKRGNEKEKKLLKMKEKTENLNKRNAYGLNGITMFHRIRPQTINEFYNSRLISAMLYEPIIVFDIGYEQYMTPKEITNCTKQLSYSFAVNRFHDSPFNLYFCNANKDNTVMKRLHSIIPPLYDPEFPLNITSKCYLEIFDRDKLVYLTPHTDTVLKDYDGNLIYIIGAMVDKKCSKPISYQKAKQQGIKMMKLPLSERLEWGPGSSKNLPINQVLSIMLDLKHTKNWNVAMKNIPQRKLQEKRMLLQKKRMLRNAEMLQIFCRNETSNLADKE</sequence>
<keyword evidence="3" id="KW-0808">Transferase</keyword>